<evidence type="ECO:0000256" key="5">
    <source>
        <dbReference type="ARBA" id="ARBA00023136"/>
    </source>
</evidence>
<organism evidence="8 9">
    <name type="scientific">Sinimarinibacterium flocculans</name>
    <dbReference type="NCBI Taxonomy" id="985250"/>
    <lineage>
        <taxon>Bacteria</taxon>
        <taxon>Pseudomonadati</taxon>
        <taxon>Pseudomonadota</taxon>
        <taxon>Gammaproteobacteria</taxon>
        <taxon>Nevskiales</taxon>
        <taxon>Nevskiaceae</taxon>
        <taxon>Sinimarinibacterium</taxon>
    </lineage>
</organism>
<feature type="transmembrane region" description="Helical" evidence="7">
    <location>
        <begin position="133"/>
        <end position="155"/>
    </location>
</feature>
<evidence type="ECO:0000313" key="9">
    <source>
        <dbReference type="Proteomes" id="UP000248330"/>
    </source>
</evidence>
<keyword evidence="9" id="KW-1185">Reference proteome</keyword>
<keyword evidence="5 7" id="KW-0472">Membrane</keyword>
<evidence type="ECO:0000313" key="8">
    <source>
        <dbReference type="EMBL" id="PXV63969.1"/>
    </source>
</evidence>
<dbReference type="GO" id="GO:0005412">
    <property type="term" value="F:D-glucose:sodium symporter activity"/>
    <property type="evidence" value="ECO:0007669"/>
    <property type="project" value="TreeGrafter"/>
</dbReference>
<feature type="transmembrane region" description="Helical" evidence="7">
    <location>
        <begin position="92"/>
        <end position="112"/>
    </location>
</feature>
<dbReference type="AlphaFoldDB" id="A0A318E2Z3"/>
<dbReference type="PROSITE" id="PS50283">
    <property type="entry name" value="NA_SOLUT_SYMP_3"/>
    <property type="match status" value="1"/>
</dbReference>
<dbReference type="Proteomes" id="UP000248330">
    <property type="component" value="Unassembled WGS sequence"/>
</dbReference>
<proteinExistence type="inferred from homology"/>
<feature type="transmembrane region" description="Helical" evidence="7">
    <location>
        <begin position="403"/>
        <end position="427"/>
    </location>
</feature>
<feature type="transmembrane region" description="Helical" evidence="7">
    <location>
        <begin position="196"/>
        <end position="214"/>
    </location>
</feature>
<keyword evidence="3 7" id="KW-0812">Transmembrane</keyword>
<feature type="transmembrane region" description="Helical" evidence="7">
    <location>
        <begin position="510"/>
        <end position="528"/>
    </location>
</feature>
<feature type="transmembrane region" description="Helical" evidence="7">
    <location>
        <begin position="460"/>
        <end position="480"/>
    </location>
</feature>
<dbReference type="GO" id="GO:0005886">
    <property type="term" value="C:plasma membrane"/>
    <property type="evidence" value="ECO:0007669"/>
    <property type="project" value="TreeGrafter"/>
</dbReference>
<evidence type="ECO:0000256" key="2">
    <source>
        <dbReference type="ARBA" id="ARBA00006434"/>
    </source>
</evidence>
<feature type="transmembrane region" description="Helical" evidence="7">
    <location>
        <begin position="161"/>
        <end position="184"/>
    </location>
</feature>
<feature type="transmembrane region" description="Helical" evidence="7">
    <location>
        <begin position="378"/>
        <end position="397"/>
    </location>
</feature>
<protein>
    <submittedName>
        <fullName evidence="8">SSS family solute:Na+ symporter</fullName>
    </submittedName>
</protein>
<dbReference type="InterPro" id="IPR001734">
    <property type="entry name" value="Na/solute_symporter"/>
</dbReference>
<keyword evidence="4 7" id="KW-1133">Transmembrane helix</keyword>
<feature type="transmembrane region" description="Helical" evidence="7">
    <location>
        <begin position="283"/>
        <end position="310"/>
    </location>
</feature>
<dbReference type="PANTHER" id="PTHR11819:SF195">
    <property type="entry name" value="SODIUM_GLUCOSE COTRANSPORTER 4"/>
    <property type="match status" value="1"/>
</dbReference>
<feature type="transmembrane region" description="Helical" evidence="7">
    <location>
        <begin position="434"/>
        <end position="454"/>
    </location>
</feature>
<feature type="transmembrane region" description="Helical" evidence="7">
    <location>
        <begin position="243"/>
        <end position="262"/>
    </location>
</feature>
<dbReference type="EMBL" id="QICN01000014">
    <property type="protein sequence ID" value="PXV63969.1"/>
    <property type="molecule type" value="Genomic_DNA"/>
</dbReference>
<dbReference type="InterPro" id="IPR038377">
    <property type="entry name" value="Na/Glc_symporter_sf"/>
</dbReference>
<feature type="transmembrane region" description="Helical" evidence="7">
    <location>
        <begin position="51"/>
        <end position="72"/>
    </location>
</feature>
<feature type="transmembrane region" description="Helical" evidence="7">
    <location>
        <begin position="322"/>
        <end position="343"/>
    </location>
</feature>
<accession>A0A318E2Z3</accession>
<dbReference type="Pfam" id="PF00474">
    <property type="entry name" value="SSF"/>
    <property type="match status" value="1"/>
</dbReference>
<name>A0A318E2Z3_9GAMM</name>
<reference evidence="8 9" key="1">
    <citation type="submission" date="2018-04" db="EMBL/GenBank/DDBJ databases">
        <title>Genomic Encyclopedia of Type Strains, Phase IV (KMG-IV): sequencing the most valuable type-strain genomes for metagenomic binning, comparative biology and taxonomic classification.</title>
        <authorList>
            <person name="Goeker M."/>
        </authorList>
    </citation>
    <scope>NUCLEOTIDE SEQUENCE [LARGE SCALE GENOMIC DNA]</scope>
    <source>
        <strain evidence="8 9">DSM 104150</strain>
    </source>
</reference>
<comment type="subcellular location">
    <subcellularLocation>
        <location evidence="1">Membrane</location>
        <topology evidence="1">Multi-pass membrane protein</topology>
    </subcellularLocation>
</comment>
<evidence type="ECO:0000256" key="1">
    <source>
        <dbReference type="ARBA" id="ARBA00004141"/>
    </source>
</evidence>
<comment type="caution">
    <text evidence="8">The sequence shown here is derived from an EMBL/GenBank/DDBJ whole genome shotgun (WGS) entry which is preliminary data.</text>
</comment>
<feature type="transmembrane region" description="Helical" evidence="7">
    <location>
        <begin position="20"/>
        <end position="39"/>
    </location>
</feature>
<dbReference type="NCBIfam" id="TIGR00813">
    <property type="entry name" value="sss"/>
    <property type="match status" value="1"/>
</dbReference>
<dbReference type="OrthoDB" id="9814523at2"/>
<evidence type="ECO:0000256" key="4">
    <source>
        <dbReference type="ARBA" id="ARBA00022989"/>
    </source>
</evidence>
<dbReference type="Gene3D" id="1.20.1730.10">
    <property type="entry name" value="Sodium/glucose cotransporter"/>
    <property type="match status" value="1"/>
</dbReference>
<evidence type="ECO:0000256" key="7">
    <source>
        <dbReference type="SAM" id="Phobius"/>
    </source>
</evidence>
<evidence type="ECO:0000256" key="3">
    <source>
        <dbReference type="ARBA" id="ARBA00022692"/>
    </source>
</evidence>
<sequence length="529" mass="56624">MVFFAPHSRREFEVGSLHALDYAVLAAYFVVLIVIVVRVTRVSPDADDLFLAGRSLGVGVVGFSLFASNISSTTLIGLPGAAWETGISVANYEWMAALVLAFTAVFIAPMLIKARVTTIPEWLGRRFSPAMRKYLSAITLFLSLVLDTAGSLYAGALVLKLFFPMLPLAPTCAAIAVFAGLYTAAGGLRAVAYTDVIQAVILLGGALMLTILVFGEFDYSWSALIERVEPEKLSLIRPLDDPALPWLGTLIGLPILGFYYWTMNQYVSQRLLGARDARTAGRGALLAAWLKLLPLFLMVLPGVMASALYTDLERADTVFPRLIADFAPVGISGLILAGLLAAIMSSVDSTLNSASTLIMVDFVQPGRPQIEAHRLARLGRICVFVLVALAAIWAPMIDHFPGLFAYLQQTFSYVVPPLVAVFLLGLYTRLGARAALYGTLTGHALSLIGFVGALVGWHEVHFTIVAGLLFAATVVACGAWQMALGVRDRAGEAQIAATVRAAGVVATTDVRLGASVLVAVTALMVWVFR</sequence>
<evidence type="ECO:0000256" key="6">
    <source>
        <dbReference type="RuleBase" id="RU362091"/>
    </source>
</evidence>
<comment type="similarity">
    <text evidence="2 6">Belongs to the sodium:solute symporter (SSF) (TC 2.A.21) family.</text>
</comment>
<gene>
    <name evidence="8" type="ORF">C8D93_11433</name>
</gene>
<dbReference type="PANTHER" id="PTHR11819">
    <property type="entry name" value="SOLUTE CARRIER FAMILY 5"/>
    <property type="match status" value="1"/>
</dbReference>